<dbReference type="EMBL" id="LOMZ01000002">
    <property type="protein sequence ID" value="PLC10934.1"/>
    <property type="molecule type" value="Genomic_DNA"/>
</dbReference>
<feature type="transmembrane region" description="Helical" evidence="1">
    <location>
        <begin position="34"/>
        <end position="55"/>
    </location>
</feature>
<dbReference type="Proteomes" id="UP000234632">
    <property type="component" value="Unassembled WGS sequence"/>
</dbReference>
<keyword evidence="1" id="KW-0812">Transmembrane</keyword>
<comment type="caution">
    <text evidence="2">The sequence shown here is derived from an EMBL/GenBank/DDBJ whole genome shotgun (WGS) entry which is preliminary data.</text>
</comment>
<protein>
    <recommendedName>
        <fullName evidence="4">Membrane protein YmcC</fullName>
    </recommendedName>
</protein>
<evidence type="ECO:0000256" key="1">
    <source>
        <dbReference type="SAM" id="Phobius"/>
    </source>
</evidence>
<sequence>MILTVIIACEIGFWIFVLLGLLARYVLRRRRTGIVLLAMTPVVDLVLLTAVIIHLQAGGAASFFHGLAALYLGVSVAYGHKMVTWADERFAHRFAHGPAPVRRYGSDYAKGTWKDVARTGIAVGITAGILWLLMNLVADPSRTHALHGIYPILGIWFLIDLIWAISYTLWPRRAPSAMT</sequence>
<feature type="transmembrane region" description="Helical" evidence="1">
    <location>
        <begin position="116"/>
        <end position="137"/>
    </location>
</feature>
<accession>A0A2N4SY73</accession>
<dbReference type="AlphaFoldDB" id="A0A2N4SY73"/>
<proteinExistence type="predicted"/>
<reference evidence="2 3" key="1">
    <citation type="submission" date="2015-12" db="EMBL/GenBank/DDBJ databases">
        <authorList>
            <person name="Shamseldin A."/>
            <person name="Moawad H."/>
            <person name="Abd El-Rahim W.M."/>
            <person name="Sadowsky M.J."/>
        </authorList>
    </citation>
    <scope>NUCLEOTIDE SEQUENCE [LARGE SCALE GENOMIC DNA]</scope>
    <source>
        <strain evidence="2 3">S43</strain>
    </source>
</reference>
<organism evidence="2 3">
    <name type="scientific">Kocuria flava</name>
    <dbReference type="NCBI Taxonomy" id="446860"/>
    <lineage>
        <taxon>Bacteria</taxon>
        <taxon>Bacillati</taxon>
        <taxon>Actinomycetota</taxon>
        <taxon>Actinomycetes</taxon>
        <taxon>Micrococcales</taxon>
        <taxon>Micrococcaceae</taxon>
        <taxon>Kocuria</taxon>
    </lineage>
</organism>
<feature type="transmembrane region" description="Helical" evidence="1">
    <location>
        <begin position="6"/>
        <end position="27"/>
    </location>
</feature>
<keyword evidence="1" id="KW-1133">Transmembrane helix</keyword>
<gene>
    <name evidence="2" type="ORF">AUQ48_16450</name>
</gene>
<feature type="transmembrane region" description="Helical" evidence="1">
    <location>
        <begin position="149"/>
        <end position="170"/>
    </location>
</feature>
<name>A0A2N4SY73_9MICC</name>
<evidence type="ECO:0000313" key="3">
    <source>
        <dbReference type="Proteomes" id="UP000234632"/>
    </source>
</evidence>
<evidence type="ECO:0000313" key="2">
    <source>
        <dbReference type="EMBL" id="PLC10934.1"/>
    </source>
</evidence>
<feature type="transmembrane region" description="Helical" evidence="1">
    <location>
        <begin position="61"/>
        <end position="79"/>
    </location>
</feature>
<keyword evidence="1" id="KW-0472">Membrane</keyword>
<evidence type="ECO:0008006" key="4">
    <source>
        <dbReference type="Google" id="ProtNLM"/>
    </source>
</evidence>